<evidence type="ECO:0000313" key="1">
    <source>
        <dbReference type="EMBL" id="KAK7498015.1"/>
    </source>
</evidence>
<accession>A0ABD0LF60</accession>
<organism evidence="1 2">
    <name type="scientific">Batillaria attramentaria</name>
    <dbReference type="NCBI Taxonomy" id="370345"/>
    <lineage>
        <taxon>Eukaryota</taxon>
        <taxon>Metazoa</taxon>
        <taxon>Spiralia</taxon>
        <taxon>Lophotrochozoa</taxon>
        <taxon>Mollusca</taxon>
        <taxon>Gastropoda</taxon>
        <taxon>Caenogastropoda</taxon>
        <taxon>Sorbeoconcha</taxon>
        <taxon>Cerithioidea</taxon>
        <taxon>Batillariidae</taxon>
        <taxon>Batillaria</taxon>
    </lineage>
</organism>
<reference evidence="1 2" key="1">
    <citation type="journal article" date="2023" name="Sci. Data">
        <title>Genome assembly of the Korean intertidal mud-creeper Batillaria attramentaria.</title>
        <authorList>
            <person name="Patra A.K."/>
            <person name="Ho P.T."/>
            <person name="Jun S."/>
            <person name="Lee S.J."/>
            <person name="Kim Y."/>
            <person name="Won Y.J."/>
        </authorList>
    </citation>
    <scope>NUCLEOTIDE SEQUENCE [LARGE SCALE GENOMIC DNA]</scope>
    <source>
        <strain evidence="1">Wonlab-2016</strain>
    </source>
</reference>
<comment type="caution">
    <text evidence="1">The sequence shown here is derived from an EMBL/GenBank/DDBJ whole genome shotgun (WGS) entry which is preliminary data.</text>
</comment>
<gene>
    <name evidence="1" type="ORF">BaRGS_00010603</name>
</gene>
<keyword evidence="2" id="KW-1185">Reference proteome</keyword>
<dbReference type="EMBL" id="JACVVK020000053">
    <property type="protein sequence ID" value="KAK7498015.1"/>
    <property type="molecule type" value="Genomic_DNA"/>
</dbReference>
<dbReference type="Proteomes" id="UP001519460">
    <property type="component" value="Unassembled WGS sequence"/>
</dbReference>
<evidence type="ECO:0000313" key="2">
    <source>
        <dbReference type="Proteomes" id="UP001519460"/>
    </source>
</evidence>
<protein>
    <submittedName>
        <fullName evidence="1">Uncharacterized protein</fullName>
    </submittedName>
</protein>
<dbReference type="AlphaFoldDB" id="A0ABD0LF60"/>
<proteinExistence type="predicted"/>
<sequence>MRHFNKRAVKGDNCQCGNRKDVIKERGVVMKWTQNLGQHAIDSLHFPTLRTLVLLVVDQGQRKHKQSRFETEGESVSFVKATARLERLTFAFGSYSNTLDKVSWLL</sequence>
<name>A0ABD0LF60_9CAEN</name>